<evidence type="ECO:0000256" key="1">
    <source>
        <dbReference type="ARBA" id="ARBA00000822"/>
    </source>
</evidence>
<evidence type="ECO:0000313" key="9">
    <source>
        <dbReference type="EMBL" id="KHD78418.1"/>
    </source>
</evidence>
<dbReference type="OrthoDB" id="9775889at2"/>
<gene>
    <name evidence="9" type="ORF">MB27_04100</name>
</gene>
<dbReference type="InterPro" id="IPR029070">
    <property type="entry name" value="Chitinase_insertion_sf"/>
</dbReference>
<evidence type="ECO:0000313" key="10">
    <source>
        <dbReference type="Proteomes" id="UP000054537"/>
    </source>
</evidence>
<dbReference type="GO" id="GO:0006032">
    <property type="term" value="P:chitin catabolic process"/>
    <property type="evidence" value="ECO:0007669"/>
    <property type="project" value="UniProtKB-KW"/>
</dbReference>
<dbReference type="PROSITE" id="PS51910">
    <property type="entry name" value="GH18_2"/>
    <property type="match status" value="1"/>
</dbReference>
<keyword evidence="5 6" id="KW-0326">Glycosidase</keyword>
<dbReference type="eggNOG" id="COG3325">
    <property type="taxonomic scope" value="Bacteria"/>
</dbReference>
<reference evidence="9 10" key="1">
    <citation type="submission" date="2014-10" db="EMBL/GenBank/DDBJ databases">
        <title>Draft genome sequence of Actinoplanes utahensis NRRL 12052.</title>
        <authorList>
            <person name="Velasco-Bucheli B."/>
            <person name="del Cerro C."/>
            <person name="Hormigo D."/>
            <person name="Garcia J.L."/>
            <person name="Acebal C."/>
            <person name="Arroyo M."/>
            <person name="de la Mata I."/>
        </authorList>
    </citation>
    <scope>NUCLEOTIDE SEQUENCE [LARGE SCALE GENOMIC DNA]</scope>
    <source>
        <strain evidence="9 10">NRRL 12052</strain>
    </source>
</reference>
<keyword evidence="10" id="KW-1185">Reference proteome</keyword>
<name>A0A0A6UTW5_ACTUT</name>
<comment type="similarity">
    <text evidence="7">Belongs to the glycosyl hydrolase 18 family.</text>
</comment>
<dbReference type="Pfam" id="PF00704">
    <property type="entry name" value="Glyco_hydro_18"/>
    <property type="match status" value="1"/>
</dbReference>
<keyword evidence="3 6" id="KW-0378">Hydrolase</keyword>
<dbReference type="PANTHER" id="PTHR11177:SF317">
    <property type="entry name" value="CHITINASE 12-RELATED"/>
    <property type="match status" value="1"/>
</dbReference>
<dbReference type="InterPro" id="IPR001579">
    <property type="entry name" value="Glyco_hydro_18_chit_AS"/>
</dbReference>
<keyword evidence="4" id="KW-0146">Chitin degradation</keyword>
<evidence type="ECO:0000256" key="6">
    <source>
        <dbReference type="RuleBase" id="RU000489"/>
    </source>
</evidence>
<organism evidence="9 10">
    <name type="scientific">Actinoplanes utahensis</name>
    <dbReference type="NCBI Taxonomy" id="1869"/>
    <lineage>
        <taxon>Bacteria</taxon>
        <taxon>Bacillati</taxon>
        <taxon>Actinomycetota</taxon>
        <taxon>Actinomycetes</taxon>
        <taxon>Micromonosporales</taxon>
        <taxon>Micromonosporaceae</taxon>
        <taxon>Actinoplanes</taxon>
    </lineage>
</organism>
<sequence length="343" mass="36572">MFFPILALLLAACSEPPPREKRKLLVVGYLTEWAAYDRGYRDVDAAKLSHVKYAFGKVDRGKCAVGDAWAAYRKPDGNFGQIRRMKERNPALKVVWSFGGWNGSAGFTEAAKDPAGFASSCRRLLEDPRWAGLFDGIDIDWEYPNACGKVCDSSGPGALTSLLAALRAEFGPAGLITAAIPADPGKLRAADYAGAARHVDWLAAMTYDYFGTKGPAEAPHSALTSYPGIPRETATAEATVTTLLELGVPAAKLLLGVGFYGRGWTGTEHGMEDYRVLAERCPPTGTIGGTAYARCGSQWWSYDTPATIAGKVSFARDRGLAGVFAWELSGDSADAALLTALSG</sequence>
<evidence type="ECO:0000256" key="3">
    <source>
        <dbReference type="ARBA" id="ARBA00022801"/>
    </source>
</evidence>
<feature type="domain" description="GH18" evidence="8">
    <location>
        <begin position="24"/>
        <end position="343"/>
    </location>
</feature>
<dbReference type="InterPro" id="IPR011583">
    <property type="entry name" value="Chitinase_II/V-like_cat"/>
</dbReference>
<dbReference type="AlphaFoldDB" id="A0A0A6UTW5"/>
<dbReference type="InterPro" id="IPR001223">
    <property type="entry name" value="Glyco_hydro18_cat"/>
</dbReference>
<dbReference type="Gene3D" id="3.10.50.10">
    <property type="match status" value="1"/>
</dbReference>
<dbReference type="InterPro" id="IPR050314">
    <property type="entry name" value="Glycosyl_Hydrlase_18"/>
</dbReference>
<dbReference type="GO" id="GO:0008061">
    <property type="term" value="F:chitin binding"/>
    <property type="evidence" value="ECO:0007669"/>
    <property type="project" value="InterPro"/>
</dbReference>
<comment type="catalytic activity">
    <reaction evidence="1">
        <text>Random endo-hydrolysis of N-acetyl-beta-D-glucosaminide (1-&gt;4)-beta-linkages in chitin and chitodextrins.</text>
        <dbReference type="EC" id="3.2.1.14"/>
    </reaction>
</comment>
<dbReference type="PROSITE" id="PS01095">
    <property type="entry name" value="GH18_1"/>
    <property type="match status" value="1"/>
</dbReference>
<proteinExistence type="inferred from homology"/>
<evidence type="ECO:0000256" key="2">
    <source>
        <dbReference type="ARBA" id="ARBA00012729"/>
    </source>
</evidence>
<dbReference type="InterPro" id="IPR017853">
    <property type="entry name" value="GH"/>
</dbReference>
<dbReference type="RefSeq" id="WP_043522845.1">
    <property type="nucleotide sequence ID" value="NZ_BOMZ01000071.1"/>
</dbReference>
<evidence type="ECO:0000256" key="5">
    <source>
        <dbReference type="ARBA" id="ARBA00023295"/>
    </source>
</evidence>
<dbReference type="GO" id="GO:0005975">
    <property type="term" value="P:carbohydrate metabolic process"/>
    <property type="evidence" value="ECO:0007669"/>
    <property type="project" value="InterPro"/>
</dbReference>
<dbReference type="SUPFAM" id="SSF51445">
    <property type="entry name" value="(Trans)glycosidases"/>
    <property type="match status" value="1"/>
</dbReference>
<protein>
    <recommendedName>
        <fullName evidence="2">chitinase</fullName>
        <ecNumber evidence="2">3.2.1.14</ecNumber>
    </recommendedName>
</protein>
<dbReference type="GO" id="GO:0008843">
    <property type="term" value="F:endochitinase activity"/>
    <property type="evidence" value="ECO:0007669"/>
    <property type="project" value="UniProtKB-EC"/>
</dbReference>
<dbReference type="Proteomes" id="UP000054537">
    <property type="component" value="Unassembled WGS sequence"/>
</dbReference>
<dbReference type="STRING" id="1869.MB27_04100"/>
<keyword evidence="4" id="KW-0119">Carbohydrate metabolism</keyword>
<comment type="caution">
    <text evidence="9">The sequence shown here is derived from an EMBL/GenBank/DDBJ whole genome shotgun (WGS) entry which is preliminary data.</text>
</comment>
<evidence type="ECO:0000256" key="4">
    <source>
        <dbReference type="ARBA" id="ARBA00023024"/>
    </source>
</evidence>
<evidence type="ECO:0000256" key="7">
    <source>
        <dbReference type="RuleBase" id="RU004453"/>
    </source>
</evidence>
<accession>A0A0A6UTW5</accession>
<evidence type="ECO:0000259" key="8">
    <source>
        <dbReference type="PROSITE" id="PS51910"/>
    </source>
</evidence>
<dbReference type="EC" id="3.2.1.14" evidence="2"/>
<dbReference type="SMART" id="SM00636">
    <property type="entry name" value="Glyco_18"/>
    <property type="match status" value="1"/>
</dbReference>
<keyword evidence="4" id="KW-0624">Polysaccharide degradation</keyword>
<dbReference type="PANTHER" id="PTHR11177">
    <property type="entry name" value="CHITINASE"/>
    <property type="match status" value="1"/>
</dbReference>
<dbReference type="Gene3D" id="3.20.20.80">
    <property type="entry name" value="Glycosidases"/>
    <property type="match status" value="1"/>
</dbReference>
<dbReference type="EMBL" id="JRTT01000004">
    <property type="protein sequence ID" value="KHD78418.1"/>
    <property type="molecule type" value="Genomic_DNA"/>
</dbReference>